<dbReference type="GO" id="GO:0008289">
    <property type="term" value="F:lipid binding"/>
    <property type="evidence" value="ECO:0007669"/>
    <property type="project" value="UniProtKB-KW"/>
</dbReference>
<reference evidence="2 3" key="1">
    <citation type="submission" date="2019-03" db="EMBL/GenBank/DDBJ databases">
        <title>Genomic Encyclopedia of Type Strains, Phase IV (KMG-IV): sequencing the most valuable type-strain genomes for metagenomic binning, comparative biology and taxonomic classification.</title>
        <authorList>
            <person name="Goeker M."/>
        </authorList>
    </citation>
    <scope>NUCLEOTIDE SEQUENCE [LARGE SCALE GENOMIC DNA]</scope>
    <source>
        <strain evidence="2 3">DSM 100451</strain>
    </source>
</reference>
<dbReference type="SUPFAM" id="SSF82549">
    <property type="entry name" value="DAK1/DegV-like"/>
    <property type="match status" value="1"/>
</dbReference>
<organism evidence="2 3">
    <name type="scientific">Allofournierella massiliensis</name>
    <dbReference type="NCBI Taxonomy" id="1650663"/>
    <lineage>
        <taxon>Bacteria</taxon>
        <taxon>Bacillati</taxon>
        <taxon>Bacillota</taxon>
        <taxon>Clostridia</taxon>
        <taxon>Eubacteriales</taxon>
        <taxon>Oscillospiraceae</taxon>
        <taxon>Allofournierella</taxon>
    </lineage>
</organism>
<dbReference type="Proteomes" id="UP000295184">
    <property type="component" value="Unassembled WGS sequence"/>
</dbReference>
<dbReference type="InterPro" id="IPR050270">
    <property type="entry name" value="DegV_domain_contain"/>
</dbReference>
<evidence type="ECO:0000313" key="2">
    <source>
        <dbReference type="EMBL" id="TCL53334.1"/>
    </source>
</evidence>
<gene>
    <name evidence="2" type="ORF">EDD77_1373</name>
</gene>
<dbReference type="Pfam" id="PF02645">
    <property type="entry name" value="DegV"/>
    <property type="match status" value="1"/>
</dbReference>
<proteinExistence type="predicted"/>
<name>A0A4R1QRA7_9FIRM</name>
<evidence type="ECO:0000256" key="1">
    <source>
        <dbReference type="ARBA" id="ARBA00023121"/>
    </source>
</evidence>
<dbReference type="Gene3D" id="3.40.50.10170">
    <property type="match status" value="1"/>
</dbReference>
<dbReference type="AlphaFoldDB" id="A0A4R1QRA7"/>
<protein>
    <submittedName>
        <fullName evidence="2">DegV family protein with EDD domain</fullName>
    </submittedName>
</protein>
<accession>A0A4R1QRA7</accession>
<dbReference type="NCBIfam" id="TIGR00762">
    <property type="entry name" value="DegV"/>
    <property type="match status" value="1"/>
</dbReference>
<evidence type="ECO:0000313" key="3">
    <source>
        <dbReference type="Proteomes" id="UP000295184"/>
    </source>
</evidence>
<dbReference type="EMBL" id="SLUM01000037">
    <property type="protein sequence ID" value="TCL53334.1"/>
    <property type="molecule type" value="Genomic_DNA"/>
</dbReference>
<dbReference type="STRING" id="1650663.GCA_001486665_00682"/>
<dbReference type="InterPro" id="IPR043168">
    <property type="entry name" value="DegV_C"/>
</dbReference>
<comment type="caution">
    <text evidence="2">The sequence shown here is derived from an EMBL/GenBank/DDBJ whole genome shotgun (WGS) entry which is preliminary data.</text>
</comment>
<dbReference type="RefSeq" id="WP_242868299.1">
    <property type="nucleotide sequence ID" value="NZ_CABKVM010000013.1"/>
</dbReference>
<dbReference type="PANTHER" id="PTHR33434">
    <property type="entry name" value="DEGV DOMAIN-CONTAINING PROTEIN DR_1986-RELATED"/>
    <property type="match status" value="1"/>
</dbReference>
<dbReference type="PROSITE" id="PS51482">
    <property type="entry name" value="DEGV"/>
    <property type="match status" value="1"/>
</dbReference>
<sequence>MRKIAVLTDSACDIPVELQEKYGIDILPFTITLDGVSYVERKDFTFDEYYQMLRDAKGTPSTAHITAMQFCDQFCKYLDEGYTDVLYVSINSTGSATHDAAVMAVDLLAEERPGHELRIHIVDSHTYSFIYGWPVCEAARLLRNGAELEYVMDMLNDRFSRAEVVLSAFSLKVMKKSGRVSAAAAFAGELLGLRPIISLIDGKSKVEAKVRGDAAVPGALIKYVRSRVDNIDEDFEYMIACTDIPAVDDLIKQCKKEFGHGPLHVFKLGAAVASNTGPDTIAITYLGRPRR</sequence>
<dbReference type="Gene3D" id="3.30.1180.10">
    <property type="match status" value="1"/>
</dbReference>
<keyword evidence="1" id="KW-0446">Lipid-binding</keyword>
<dbReference type="InterPro" id="IPR003797">
    <property type="entry name" value="DegV"/>
</dbReference>
<dbReference type="PANTHER" id="PTHR33434:SF2">
    <property type="entry name" value="FATTY ACID-BINDING PROTEIN TM_1468"/>
    <property type="match status" value="1"/>
</dbReference>